<keyword evidence="4" id="KW-1185">Reference proteome</keyword>
<proteinExistence type="predicted"/>
<organism evidence="3 4">
    <name type="scientific">Planotetraspora mira</name>
    <dbReference type="NCBI Taxonomy" id="58121"/>
    <lineage>
        <taxon>Bacteria</taxon>
        <taxon>Bacillati</taxon>
        <taxon>Actinomycetota</taxon>
        <taxon>Actinomycetes</taxon>
        <taxon>Streptosporangiales</taxon>
        <taxon>Streptosporangiaceae</taxon>
        <taxon>Planotetraspora</taxon>
    </lineage>
</organism>
<keyword evidence="2" id="KW-0472">Membrane</keyword>
<keyword evidence="2" id="KW-1133">Transmembrane helix</keyword>
<evidence type="ECO:0000313" key="4">
    <source>
        <dbReference type="Proteomes" id="UP000650628"/>
    </source>
</evidence>
<dbReference type="Proteomes" id="UP000650628">
    <property type="component" value="Unassembled WGS sequence"/>
</dbReference>
<protein>
    <submittedName>
        <fullName evidence="3">TolB-like translocation protein signal peptide</fullName>
    </submittedName>
</protein>
<keyword evidence="2" id="KW-0812">Transmembrane</keyword>
<dbReference type="AlphaFoldDB" id="A0A8J3TKR3"/>
<sequence>MSDVMNDPSGSSETGPSSVPGDTGGGSGVSGSGGGLSLRARVSIAFAAAVLLAVVGVVYILRAPTGSPAIAEPNAADAGTISAGGPRLRMLDNGMVAAVSLGDPRGPRIVTSQRCDRAYAAAGTVACLRPASALGATRLAVLDDDMRERRSIRLTGFPNRLRVSDSGRMIAWTLFVSGDSYAGGEFSTRAGILDTRTGRMASSVEEFAAVVDGRPYRAADVNVWGVTFTRDDNRFYATMATAGHRYLVEGDFAARTLKTVADGVECPSLSPDGTRVAFKAAIDGDPAQGWRLSVLDLAGKKVVATAESRSVDDQAIWLDDRTVAYGLQRSDGVNDVWAVPADGSGGPRLLVPGANSPSVEDPGF</sequence>
<name>A0A8J3TKR3_9ACTN</name>
<evidence type="ECO:0000256" key="2">
    <source>
        <dbReference type="SAM" id="Phobius"/>
    </source>
</evidence>
<gene>
    <name evidence="3" type="ORF">Pmi06nite_09840</name>
</gene>
<feature type="compositionally biased region" description="Gly residues" evidence="1">
    <location>
        <begin position="22"/>
        <end position="32"/>
    </location>
</feature>
<evidence type="ECO:0000313" key="3">
    <source>
        <dbReference type="EMBL" id="GII27542.1"/>
    </source>
</evidence>
<accession>A0A8J3TKR3</accession>
<reference evidence="3 4" key="1">
    <citation type="submission" date="2021-01" db="EMBL/GenBank/DDBJ databases">
        <title>Whole genome shotgun sequence of Planotetraspora mira NBRC 15435.</title>
        <authorList>
            <person name="Komaki H."/>
            <person name="Tamura T."/>
        </authorList>
    </citation>
    <scope>NUCLEOTIDE SEQUENCE [LARGE SCALE GENOMIC DNA]</scope>
    <source>
        <strain evidence="3 4">NBRC 15435</strain>
    </source>
</reference>
<evidence type="ECO:0000256" key="1">
    <source>
        <dbReference type="SAM" id="MobiDB-lite"/>
    </source>
</evidence>
<dbReference type="RefSeq" id="WP_203951598.1">
    <property type="nucleotide sequence ID" value="NZ_BOOO01000004.1"/>
</dbReference>
<feature type="transmembrane region" description="Helical" evidence="2">
    <location>
        <begin position="42"/>
        <end position="61"/>
    </location>
</feature>
<dbReference type="Gene3D" id="2.120.10.30">
    <property type="entry name" value="TolB, C-terminal domain"/>
    <property type="match status" value="1"/>
</dbReference>
<comment type="caution">
    <text evidence="3">The sequence shown here is derived from an EMBL/GenBank/DDBJ whole genome shotgun (WGS) entry which is preliminary data.</text>
</comment>
<feature type="region of interest" description="Disordered" evidence="1">
    <location>
        <begin position="1"/>
        <end position="32"/>
    </location>
</feature>
<dbReference type="SUPFAM" id="SSF82171">
    <property type="entry name" value="DPP6 N-terminal domain-like"/>
    <property type="match status" value="1"/>
</dbReference>
<dbReference type="InterPro" id="IPR011042">
    <property type="entry name" value="6-blade_b-propeller_TolB-like"/>
</dbReference>
<dbReference type="EMBL" id="BOOO01000004">
    <property type="protein sequence ID" value="GII27542.1"/>
    <property type="molecule type" value="Genomic_DNA"/>
</dbReference>